<proteinExistence type="predicted"/>
<dbReference type="InterPro" id="IPR023991">
    <property type="entry name" value="Bacteriocin_IIb_lactobn/cerein"/>
</dbReference>
<accession>A0A437UBF5</accession>
<dbReference type="PROSITE" id="PS51257">
    <property type="entry name" value="PROKAR_LIPOPROTEIN"/>
    <property type="match status" value="1"/>
</dbReference>
<organism evidence="1 2">
    <name type="scientific">Flavobacterium columnare</name>
    <dbReference type="NCBI Taxonomy" id="996"/>
    <lineage>
        <taxon>Bacteria</taxon>
        <taxon>Pseudomonadati</taxon>
        <taxon>Bacteroidota</taxon>
        <taxon>Flavobacteriia</taxon>
        <taxon>Flavobacteriales</taxon>
        <taxon>Flavobacteriaceae</taxon>
        <taxon>Flavobacterium</taxon>
    </lineage>
</organism>
<evidence type="ECO:0000313" key="1">
    <source>
        <dbReference type="EMBL" id="RVU90937.1"/>
    </source>
</evidence>
<gene>
    <name evidence="1" type="ORF">EH230_08525</name>
</gene>
<name>A0A437UBF5_9FLAO</name>
<dbReference type="RefSeq" id="WP_127823372.1">
    <property type="nucleotide sequence ID" value="NZ_RQSM01000003.1"/>
</dbReference>
<dbReference type="NCBIfam" id="TIGR03949">
    <property type="entry name" value="bact_IIb_cerein"/>
    <property type="match status" value="1"/>
</dbReference>
<sequence>MKNLNLVELNAQELRETNGGFWWAVVGGLIISACDNFGDIRRGINDGYHGTPNP</sequence>
<dbReference type="OrthoDB" id="1372288at2"/>
<evidence type="ECO:0000313" key="2">
    <source>
        <dbReference type="Proteomes" id="UP000288951"/>
    </source>
</evidence>
<comment type="caution">
    <text evidence="1">The sequence shown here is derived from an EMBL/GenBank/DDBJ whole genome shotgun (WGS) entry which is preliminary data.</text>
</comment>
<dbReference type="EMBL" id="RQSM01000003">
    <property type="protein sequence ID" value="RVU90937.1"/>
    <property type="molecule type" value="Genomic_DNA"/>
</dbReference>
<keyword evidence="2" id="KW-1185">Reference proteome</keyword>
<protein>
    <submittedName>
        <fullName evidence="1">Class IIb bacteriocin, lactobin A/cerein 7B family</fullName>
    </submittedName>
</protein>
<reference evidence="1" key="1">
    <citation type="submission" date="2018-12" db="EMBL/GenBank/DDBJ databases">
        <title>Draft genome sequence of Flaovobacterium columnare ARS1 isolated from channel catfish in Alabama.</title>
        <authorList>
            <person name="Cai W."/>
            <person name="Arias C."/>
        </authorList>
    </citation>
    <scope>NUCLEOTIDE SEQUENCE [LARGE SCALE GENOMIC DNA]</scope>
    <source>
        <strain evidence="1">ARS1</strain>
    </source>
</reference>
<dbReference type="AlphaFoldDB" id="A0A437UBF5"/>
<dbReference type="Proteomes" id="UP000288951">
    <property type="component" value="Unassembled WGS sequence"/>
</dbReference>